<dbReference type="InterPro" id="IPR001867">
    <property type="entry name" value="OmpR/PhoB-type_DNA-bd"/>
</dbReference>
<dbReference type="PANTHER" id="PTHR35807:SF1">
    <property type="entry name" value="TRANSCRIPTIONAL REGULATOR REDD"/>
    <property type="match status" value="1"/>
</dbReference>
<dbReference type="InterPro" id="IPR027417">
    <property type="entry name" value="P-loop_NTPase"/>
</dbReference>
<dbReference type="EMBL" id="CZKA01000025">
    <property type="protein sequence ID" value="CUR56006.1"/>
    <property type="molecule type" value="Genomic_DNA"/>
</dbReference>
<accession>A0A2P2C1Z4</accession>
<dbReference type="GO" id="GO:0006355">
    <property type="term" value="P:regulation of DNA-templated transcription"/>
    <property type="evidence" value="ECO:0007669"/>
    <property type="project" value="InterPro"/>
</dbReference>
<protein>
    <submittedName>
        <fullName evidence="6">Putative Transcriptional activator domain</fullName>
    </submittedName>
</protein>
<dbReference type="InterPro" id="IPR051677">
    <property type="entry name" value="AfsR-DnrI-RedD_regulator"/>
</dbReference>
<evidence type="ECO:0000256" key="3">
    <source>
        <dbReference type="ARBA" id="ARBA00023125"/>
    </source>
</evidence>
<dbReference type="InterPro" id="IPR036388">
    <property type="entry name" value="WH-like_DNA-bd_sf"/>
</dbReference>
<dbReference type="AlphaFoldDB" id="A0A2P2C1Z4"/>
<sequence>MLRDVEVAVLGPIEVRLGGRAVDLGTPKQRALVAALALSRGRAVSVDTIVDLLWRDSPPPGVTATLQAYISGLRRVIEPERERRAPATVLVTVAPGYALRADADHLDAQVFERTVSEQHHRLQTPRLLSEADLAEAVAALDAALGLWRGTAYAELEGADAAVAERARLEELRLVALEDRAVAELTLGHHATVAAELEAMTREHPLRERLWGLRALALTRAGRQADALEVLRTVREVLDDELGIEPGVELRDLQTAVLRQDPALDWVAPAAGAETPVVPQPRRSEPAPPEPVAPWPMVGRDAELDQLVAALNTAAAGTPSYAVVTGEPGIGKSRLTAELAALAGAQGAQVSVGQCSQDEGAPPLWPWMSVLESLGLERPGPLEPDDEGGRFRSWDLIARGVRAAALDRPLVVILEDLHWADPSTLRVLRLLVESASRERLLVVATWRSHPEPTGALADVAETLARQHATRLPLSGLGADSVAEVFEGVAHNRPSGAQARAIKERTDGNPFFLVEYARLAGEHADLDQLVSDADPPTGVREVLTRRLARLPEATVTALRTAAVIGRAFDAATLAAAAGVDPEELLDVVEPAEAAGLVREDGVDRFLFSHALVADTLVLGLSASRQARVHSRIAVALSGSRGRETEEARHWLASGPAYAAQGWRSAVTAAAVARRVFAHEEVAELLRAALGAMDHDPGATPRERYDVLLDLIDAYRWSAMWPELTASVEEAVVVAQALGDPELVATAAIATTQGALWQSAGHGQVHTRIVEALRACLRDLPPEDNALRCRALLGLGNELYYGAPFGEREALVDAAVAMARRLEDRELLLDACQIAFVSLWRAGNAPQRLALADEALALARECGSERSFAVSATLRAVVLGELGRPAEMWPAIELARAEDERLRLPYGLMVLDSLALPWHAMAGRFEECDALVERIRHLDSQITLEQSEDATAGALIALSIWRGTSAETAGLLMAMEGGPFPIAATVVAFLWRGGAEEEARAYARDHEVRLDTDDWFSLLAWCNAAEVALHCGDPELGARVLERLAPLAGRSCGAGSGNASGPVDAFLALAAASMGRLDEAGRHAVEALRLCEEWDIPLVARWFGDQRDRYHF</sequence>
<evidence type="ECO:0000259" key="5">
    <source>
        <dbReference type="PROSITE" id="PS51755"/>
    </source>
</evidence>
<feature type="domain" description="OmpR/PhoB-type" evidence="5">
    <location>
        <begin position="1"/>
        <end position="101"/>
    </location>
</feature>
<keyword evidence="3" id="KW-0238">DNA-binding</keyword>
<dbReference type="InterPro" id="IPR005158">
    <property type="entry name" value="BTAD"/>
</dbReference>
<keyword evidence="4" id="KW-0804">Transcription</keyword>
<keyword evidence="2" id="KW-0805">Transcription regulation</keyword>
<dbReference type="CDD" id="cd15831">
    <property type="entry name" value="BTAD"/>
    <property type="match status" value="1"/>
</dbReference>
<dbReference type="SMART" id="SM00862">
    <property type="entry name" value="Trans_reg_C"/>
    <property type="match status" value="1"/>
</dbReference>
<dbReference type="SUPFAM" id="SSF46894">
    <property type="entry name" value="C-terminal effector domain of the bipartite response regulators"/>
    <property type="match status" value="1"/>
</dbReference>
<evidence type="ECO:0000313" key="6">
    <source>
        <dbReference type="EMBL" id="CUR56006.1"/>
    </source>
</evidence>
<dbReference type="SUPFAM" id="SSF52540">
    <property type="entry name" value="P-loop containing nucleoside triphosphate hydrolases"/>
    <property type="match status" value="1"/>
</dbReference>
<gene>
    <name evidence="6" type="ORF">NOCA2310111</name>
</gene>
<organism evidence="6">
    <name type="scientific">metagenome</name>
    <dbReference type="NCBI Taxonomy" id="256318"/>
    <lineage>
        <taxon>unclassified sequences</taxon>
        <taxon>metagenomes</taxon>
    </lineage>
</organism>
<proteinExistence type="inferred from homology"/>
<dbReference type="Pfam" id="PF13191">
    <property type="entry name" value="AAA_16"/>
    <property type="match status" value="1"/>
</dbReference>
<dbReference type="GO" id="GO:0000160">
    <property type="term" value="P:phosphorelay signal transduction system"/>
    <property type="evidence" value="ECO:0007669"/>
    <property type="project" value="InterPro"/>
</dbReference>
<dbReference type="GO" id="GO:0003677">
    <property type="term" value="F:DNA binding"/>
    <property type="evidence" value="ECO:0007669"/>
    <property type="project" value="UniProtKB-KW"/>
</dbReference>
<evidence type="ECO:0000256" key="2">
    <source>
        <dbReference type="ARBA" id="ARBA00023015"/>
    </source>
</evidence>
<comment type="similarity">
    <text evidence="1">Belongs to the AfsR/DnrI/RedD regulatory family.</text>
</comment>
<reference evidence="6" key="1">
    <citation type="submission" date="2015-08" db="EMBL/GenBank/DDBJ databases">
        <authorList>
            <person name="Babu N.S."/>
            <person name="Beckwith C.J."/>
            <person name="Beseler K.G."/>
            <person name="Brison A."/>
            <person name="Carone J.V."/>
            <person name="Caskin T.P."/>
            <person name="Diamond M."/>
            <person name="Durham M.E."/>
            <person name="Foxe J.M."/>
            <person name="Go M."/>
            <person name="Henderson B.A."/>
            <person name="Jones I.B."/>
            <person name="McGettigan J.A."/>
            <person name="Micheletti S.J."/>
            <person name="Nasrallah M.E."/>
            <person name="Ortiz D."/>
            <person name="Piller C.R."/>
            <person name="Privatt S.R."/>
            <person name="Schneider S.L."/>
            <person name="Sharp S."/>
            <person name="Smith T.C."/>
            <person name="Stanton J.D."/>
            <person name="Ullery H.E."/>
            <person name="Wilson R.J."/>
            <person name="Serrano M.G."/>
            <person name="Buck G."/>
            <person name="Lee V."/>
            <person name="Wang Y."/>
            <person name="Carvalho R."/>
            <person name="Voegtly L."/>
            <person name="Shi R."/>
            <person name="Duckworth R."/>
            <person name="Johnson A."/>
            <person name="Loviza R."/>
            <person name="Walstead R."/>
            <person name="Shah Z."/>
            <person name="Kiflezghi M."/>
            <person name="Wade K."/>
            <person name="Ball S.L."/>
            <person name="Bradley K.W."/>
            <person name="Asai D.J."/>
            <person name="Bowman C.A."/>
            <person name="Russell D.A."/>
            <person name="Pope W.H."/>
            <person name="Jacobs-Sera D."/>
            <person name="Hendrix R.W."/>
            <person name="Hatfull G.F."/>
        </authorList>
    </citation>
    <scope>NUCLEOTIDE SEQUENCE</scope>
</reference>
<dbReference type="InterPro" id="IPR016032">
    <property type="entry name" value="Sig_transdc_resp-reg_C-effctor"/>
</dbReference>
<evidence type="ECO:0000256" key="1">
    <source>
        <dbReference type="ARBA" id="ARBA00005820"/>
    </source>
</evidence>
<name>A0A2P2C1Z4_9ZZZZ</name>
<dbReference type="SUPFAM" id="SSF48452">
    <property type="entry name" value="TPR-like"/>
    <property type="match status" value="1"/>
</dbReference>
<dbReference type="Gene3D" id="1.25.40.10">
    <property type="entry name" value="Tetratricopeptide repeat domain"/>
    <property type="match status" value="1"/>
</dbReference>
<dbReference type="Pfam" id="PF03704">
    <property type="entry name" value="BTAD"/>
    <property type="match status" value="1"/>
</dbReference>
<dbReference type="Gene3D" id="3.40.50.300">
    <property type="entry name" value="P-loop containing nucleotide triphosphate hydrolases"/>
    <property type="match status" value="1"/>
</dbReference>
<dbReference type="Gene3D" id="1.10.10.10">
    <property type="entry name" value="Winged helix-like DNA-binding domain superfamily/Winged helix DNA-binding domain"/>
    <property type="match status" value="1"/>
</dbReference>
<dbReference type="InterPro" id="IPR011990">
    <property type="entry name" value="TPR-like_helical_dom_sf"/>
</dbReference>
<evidence type="ECO:0000256" key="4">
    <source>
        <dbReference type="ARBA" id="ARBA00023163"/>
    </source>
</evidence>
<dbReference type="SMART" id="SM01043">
    <property type="entry name" value="BTAD"/>
    <property type="match status" value="1"/>
</dbReference>
<dbReference type="PROSITE" id="PS51755">
    <property type="entry name" value="OMPR_PHOB"/>
    <property type="match status" value="1"/>
</dbReference>
<dbReference type="Pfam" id="PF00486">
    <property type="entry name" value="Trans_reg_C"/>
    <property type="match status" value="1"/>
</dbReference>
<dbReference type="PANTHER" id="PTHR35807">
    <property type="entry name" value="TRANSCRIPTIONAL REGULATOR REDD-RELATED"/>
    <property type="match status" value="1"/>
</dbReference>
<dbReference type="InterPro" id="IPR041664">
    <property type="entry name" value="AAA_16"/>
</dbReference>